<dbReference type="GO" id="GO:0005576">
    <property type="term" value="C:extracellular region"/>
    <property type="evidence" value="ECO:0007669"/>
    <property type="project" value="UniProtKB-SubCell"/>
</dbReference>
<feature type="domain" description="Purple acid phosphatase C-terminal" evidence="6">
    <location>
        <begin position="307"/>
        <end position="374"/>
    </location>
</feature>
<dbReference type="AlphaFoldDB" id="A0A7J0GJ99"/>
<dbReference type="Proteomes" id="UP000585474">
    <property type="component" value="Unassembled WGS sequence"/>
</dbReference>
<evidence type="ECO:0000313" key="8">
    <source>
        <dbReference type="EMBL" id="GFZ10886.1"/>
    </source>
</evidence>
<dbReference type="Pfam" id="PF14008">
    <property type="entry name" value="Metallophos_C"/>
    <property type="match status" value="1"/>
</dbReference>
<comment type="subcellular location">
    <subcellularLocation>
        <location evidence="1">Secreted</location>
    </subcellularLocation>
</comment>
<feature type="compositionally biased region" description="Gly residues" evidence="4">
    <location>
        <begin position="60"/>
        <end position="71"/>
    </location>
</feature>
<dbReference type="InterPro" id="IPR029052">
    <property type="entry name" value="Metallo-depent_PP-like"/>
</dbReference>
<dbReference type="PANTHER" id="PTHR45778:SF7">
    <property type="entry name" value="PURPLE ACID PHOSPHATASE"/>
    <property type="match status" value="1"/>
</dbReference>
<organism evidence="8 9">
    <name type="scientific">Actinidia rufa</name>
    <dbReference type="NCBI Taxonomy" id="165716"/>
    <lineage>
        <taxon>Eukaryota</taxon>
        <taxon>Viridiplantae</taxon>
        <taxon>Streptophyta</taxon>
        <taxon>Embryophyta</taxon>
        <taxon>Tracheophyta</taxon>
        <taxon>Spermatophyta</taxon>
        <taxon>Magnoliopsida</taxon>
        <taxon>eudicotyledons</taxon>
        <taxon>Gunneridae</taxon>
        <taxon>Pentapetalae</taxon>
        <taxon>asterids</taxon>
        <taxon>Ericales</taxon>
        <taxon>Actinidiaceae</taxon>
        <taxon>Actinidia</taxon>
    </lineage>
</organism>
<reference evidence="8 9" key="1">
    <citation type="submission" date="2019-07" db="EMBL/GenBank/DDBJ databases">
        <title>De Novo Assembly of kiwifruit Actinidia rufa.</title>
        <authorList>
            <person name="Sugita-Konishi S."/>
            <person name="Sato K."/>
            <person name="Mori E."/>
            <person name="Abe Y."/>
            <person name="Kisaki G."/>
            <person name="Hamano K."/>
            <person name="Suezawa K."/>
            <person name="Otani M."/>
            <person name="Fukuda T."/>
            <person name="Manabe T."/>
            <person name="Gomi K."/>
            <person name="Tabuchi M."/>
            <person name="Akimitsu K."/>
            <person name="Kataoka I."/>
        </authorList>
    </citation>
    <scope>NUCLEOTIDE SEQUENCE [LARGE SCALE GENOMIC DNA]</scope>
    <source>
        <strain evidence="9">cv. Fuchu</strain>
    </source>
</reference>
<dbReference type="InterPro" id="IPR015914">
    <property type="entry name" value="PAPs_N"/>
</dbReference>
<dbReference type="EMBL" id="BJWL01000022">
    <property type="protein sequence ID" value="GFZ10886.1"/>
    <property type="molecule type" value="Genomic_DNA"/>
</dbReference>
<dbReference type="InterPro" id="IPR008963">
    <property type="entry name" value="Purple_acid_Pase-like_N"/>
</dbReference>
<feature type="compositionally biased region" description="Polar residues" evidence="4">
    <location>
        <begin position="1"/>
        <end position="13"/>
    </location>
</feature>
<evidence type="ECO:0000256" key="2">
    <source>
        <dbReference type="ARBA" id="ARBA00022525"/>
    </source>
</evidence>
<evidence type="ECO:0000259" key="6">
    <source>
        <dbReference type="Pfam" id="PF14008"/>
    </source>
</evidence>
<keyword evidence="2" id="KW-0964">Secreted</keyword>
<dbReference type="Gene3D" id="2.60.40.380">
    <property type="entry name" value="Purple acid phosphatase-like, N-terminal"/>
    <property type="match status" value="1"/>
</dbReference>
<keyword evidence="9" id="KW-1185">Reference proteome</keyword>
<dbReference type="OrthoDB" id="45007at2759"/>
<dbReference type="GO" id="GO:0046872">
    <property type="term" value="F:metal ion binding"/>
    <property type="evidence" value="ECO:0007669"/>
    <property type="project" value="InterPro"/>
</dbReference>
<keyword evidence="5" id="KW-0812">Transmembrane</keyword>
<evidence type="ECO:0000259" key="7">
    <source>
        <dbReference type="Pfam" id="PF16656"/>
    </source>
</evidence>
<evidence type="ECO:0000256" key="5">
    <source>
        <dbReference type="SAM" id="Phobius"/>
    </source>
</evidence>
<gene>
    <name evidence="8" type="ORF">Acr_22g0002840</name>
</gene>
<sequence length="447" mass="49618">MTSSATSSPQNLPRGNPGRAPSPSHWSTSDPDLPMDRVRDQPQAPGPRPQPLAGDEAPAGGVGRHGFGTGRPGRFDRVVGTRVGRSEREDMLDAPVNESVGWKDPGHIHDGVMTDLKKGKRYYYKVGSDSGVWSVTYSFVSRNEDSDETVAFLFGDMGTATPFSTFLCTQDESISTMKWITLETNWSYSVYGKDGVGECGVPYSLRFNMPGNSSEITGTHAPPTRNLYYLFNMGPGKETPLVVVQGHRPIYTTSHENRDALFRERMLEHLEPLFVKNNVTLALWGHVRRHERFCPLNNFTCGEAFLVHVVIGMACQYWEPIWEPRPEHTDVPIFPQPSWSLYQGGEFGYTRLVATKEKLLFSYTGNHDGEVHDEVEILASGQVLNGDSGNRAAAGSKMVQSTFPWYVKGASVLLLGAFVGYVVGYILHARRDAASRQNWTPVKNEVI</sequence>
<dbReference type="Gene3D" id="3.60.21.10">
    <property type="match status" value="1"/>
</dbReference>
<proteinExistence type="predicted"/>
<dbReference type="PANTHER" id="PTHR45778">
    <property type="entry name" value="PURPLE ACID PHOSPHATASE-RELATED"/>
    <property type="match status" value="1"/>
</dbReference>
<dbReference type="Pfam" id="PF16656">
    <property type="entry name" value="Pur_ac_phosph_N"/>
    <property type="match status" value="1"/>
</dbReference>
<evidence type="ECO:0000313" key="9">
    <source>
        <dbReference type="Proteomes" id="UP000585474"/>
    </source>
</evidence>
<feature type="region of interest" description="Disordered" evidence="4">
    <location>
        <begin position="1"/>
        <end position="78"/>
    </location>
</feature>
<accession>A0A7J0GJ99</accession>
<keyword evidence="3" id="KW-0732">Signal</keyword>
<keyword evidence="5" id="KW-0472">Membrane</keyword>
<dbReference type="SUPFAM" id="SSF56300">
    <property type="entry name" value="Metallo-dependent phosphatases"/>
    <property type="match status" value="1"/>
</dbReference>
<feature type="transmembrane region" description="Helical" evidence="5">
    <location>
        <begin position="405"/>
        <end position="427"/>
    </location>
</feature>
<evidence type="ECO:0000256" key="3">
    <source>
        <dbReference type="ARBA" id="ARBA00022729"/>
    </source>
</evidence>
<feature type="domain" description="Purple acid phosphatase N-terminal" evidence="7">
    <location>
        <begin position="103"/>
        <end position="140"/>
    </location>
</feature>
<dbReference type="GO" id="GO:0003993">
    <property type="term" value="F:acid phosphatase activity"/>
    <property type="evidence" value="ECO:0007669"/>
    <property type="project" value="InterPro"/>
</dbReference>
<dbReference type="InterPro" id="IPR025733">
    <property type="entry name" value="PAPs_C"/>
</dbReference>
<comment type="caution">
    <text evidence="8">The sequence shown here is derived from an EMBL/GenBank/DDBJ whole genome shotgun (WGS) entry which is preliminary data.</text>
</comment>
<evidence type="ECO:0000256" key="1">
    <source>
        <dbReference type="ARBA" id="ARBA00004613"/>
    </source>
</evidence>
<dbReference type="SUPFAM" id="SSF49363">
    <property type="entry name" value="Purple acid phosphatase, N-terminal domain"/>
    <property type="match status" value="1"/>
</dbReference>
<evidence type="ECO:0000256" key="4">
    <source>
        <dbReference type="SAM" id="MobiDB-lite"/>
    </source>
</evidence>
<protein>
    <submittedName>
        <fullName evidence="8">Purple acid phosphatase 9</fullName>
    </submittedName>
</protein>
<keyword evidence="5" id="KW-1133">Transmembrane helix</keyword>
<name>A0A7J0GJ99_9ERIC</name>